<evidence type="ECO:0000313" key="3">
    <source>
        <dbReference type="Proteomes" id="UP000192257"/>
    </source>
</evidence>
<feature type="region of interest" description="Disordered" evidence="1">
    <location>
        <begin position="44"/>
        <end position="73"/>
    </location>
</feature>
<dbReference type="Proteomes" id="UP000192257">
    <property type="component" value="Unassembled WGS sequence"/>
</dbReference>
<feature type="region of interest" description="Disordered" evidence="1">
    <location>
        <begin position="384"/>
        <end position="489"/>
    </location>
</feature>
<feature type="compositionally biased region" description="Basic and acidic residues" evidence="1">
    <location>
        <begin position="474"/>
        <end position="489"/>
    </location>
</feature>
<comment type="caution">
    <text evidence="2">The sequence shown here is derived from an EMBL/GenBank/DDBJ whole genome shotgun (WGS) entry which is preliminary data.</text>
</comment>
<dbReference type="OrthoDB" id="267521at2759"/>
<dbReference type="GeneID" id="39985010"/>
<reference evidence="2 3" key="1">
    <citation type="submission" date="2017-03" db="EMBL/GenBank/DDBJ databases">
        <title>An alternative strategy for trypanosome survival in the mammalian bloodstream revealed through genome and transcriptome analysis of the ubiquitous bovine parasite Trypanosoma (Megatrypanum) theileri.</title>
        <authorList>
            <person name="Kelly S."/>
            <person name="Ivens A."/>
            <person name="Mott A."/>
            <person name="O'Neill E."/>
            <person name="Emms D."/>
            <person name="Macleod O."/>
            <person name="Voorheis P."/>
            <person name="Matthews J."/>
            <person name="Matthews K."/>
            <person name="Carrington M."/>
        </authorList>
    </citation>
    <scope>NUCLEOTIDE SEQUENCE [LARGE SCALE GENOMIC DNA]</scope>
    <source>
        <strain evidence="2">Edinburgh</strain>
    </source>
</reference>
<feature type="region of interest" description="Disordered" evidence="1">
    <location>
        <begin position="760"/>
        <end position="781"/>
    </location>
</feature>
<dbReference type="AlphaFoldDB" id="A0A1X0NZB2"/>
<dbReference type="EMBL" id="NBCO01000012">
    <property type="protein sequence ID" value="ORC89480.1"/>
    <property type="molecule type" value="Genomic_DNA"/>
</dbReference>
<evidence type="ECO:0000256" key="1">
    <source>
        <dbReference type="SAM" id="MobiDB-lite"/>
    </source>
</evidence>
<gene>
    <name evidence="2" type="ORF">TM35_000122550</name>
</gene>
<feature type="region of interest" description="Disordered" evidence="1">
    <location>
        <begin position="635"/>
        <end position="669"/>
    </location>
</feature>
<protein>
    <submittedName>
        <fullName evidence="2">Uncharacterized protein</fullName>
    </submittedName>
</protein>
<feature type="region of interest" description="Disordered" evidence="1">
    <location>
        <begin position="540"/>
        <end position="568"/>
    </location>
</feature>
<name>A0A1X0NZB2_9TRYP</name>
<feature type="compositionally biased region" description="Low complexity" evidence="1">
    <location>
        <begin position="557"/>
        <end position="566"/>
    </location>
</feature>
<dbReference type="RefSeq" id="XP_028883546.1">
    <property type="nucleotide sequence ID" value="XM_029025230.1"/>
</dbReference>
<dbReference type="VEuPathDB" id="TriTrypDB:TM35_000122550"/>
<feature type="compositionally biased region" description="Acidic residues" evidence="1">
    <location>
        <begin position="546"/>
        <end position="556"/>
    </location>
</feature>
<feature type="compositionally biased region" description="Polar residues" evidence="1">
    <location>
        <begin position="635"/>
        <end position="661"/>
    </location>
</feature>
<proteinExistence type="predicted"/>
<evidence type="ECO:0000313" key="2">
    <source>
        <dbReference type="EMBL" id="ORC89480.1"/>
    </source>
</evidence>
<accession>A0A1X0NZB2</accession>
<feature type="region of interest" description="Disordered" evidence="1">
    <location>
        <begin position="156"/>
        <end position="181"/>
    </location>
</feature>
<feature type="compositionally biased region" description="Polar residues" evidence="1">
    <location>
        <begin position="385"/>
        <end position="397"/>
    </location>
</feature>
<feature type="compositionally biased region" description="Low complexity" evidence="1">
    <location>
        <begin position="460"/>
        <end position="473"/>
    </location>
</feature>
<sequence length="781" mass="86669">MSQNLKGVSRPTLAEILAGKHVSNTADERSISGDSHRSYLSELNSAQLPHSDVKNSGNNQSRRDGKSNSNPLEVEKSNQQKLNHLQKRQLRAIFDEENGVRRDNILNLLEKLGIQPLPNKTFLESYFKATNDSQSSLSVAQWISLVEDLFNLQENTGDNGGKNNGSNKSKKNNTGIKKDHVDFHSESFSKSPLTNTLPYDNNQDEVKSNTGSVLHTTIGSNRTSVKGNEMWLTGTEEMDAALIKLFIHCGALDRRGRGIELFLEDFRRMADLRQNTLPPRRIVWEAASSLASWCVSDPSSSNTPTGDLCMTIGQFLALLQEEVQTITIKLREGDTKNTSLPVVSMVLAAISPEPMKRLCGTEIVEYLRNPATVKYVLKTLEPVGRSSSHVTNPTSLFQEKPSIATRLFSTPTRSPSLPPRPNPPNRSQNNLPNGEVTNSHLMYGEGSGSSTVAIEKKGRMGSSSVGSRSSSTLRSDRQKSEIPRYMEPKPMDEISASIIARSKARRVIDELRKNTIPINRYECFARIEFVQQALFDEANLGNDNSNSDDDEDEDDVNGTNVGTTNGSTLRNRNRYLRRKVNPPDVSGPLLPGMHRMGGSGLAQPRKARQETFERLYRSRFGYMTSSNGLLMQRSASLPNPAPSRSRSVTDPTTHTPGQFTTMKRETSTPMLPREEASIHYTLENAPPVPHVTVPLPQGHRRMSSQNIRHDSRPHLMLADIYPTPFLGVSRGSDRPSSHNSASNISITVNSNKAHYQTFKRGSTTDSQNSRSFLQNSSAQLF</sequence>
<feature type="compositionally biased region" description="Polar residues" evidence="1">
    <location>
        <begin position="44"/>
        <end position="60"/>
    </location>
</feature>
<organism evidence="2 3">
    <name type="scientific">Trypanosoma theileri</name>
    <dbReference type="NCBI Taxonomy" id="67003"/>
    <lineage>
        <taxon>Eukaryota</taxon>
        <taxon>Discoba</taxon>
        <taxon>Euglenozoa</taxon>
        <taxon>Kinetoplastea</taxon>
        <taxon>Metakinetoplastina</taxon>
        <taxon>Trypanosomatida</taxon>
        <taxon>Trypanosomatidae</taxon>
        <taxon>Trypanosoma</taxon>
    </lineage>
</organism>
<keyword evidence="3" id="KW-1185">Reference proteome</keyword>
<feature type="compositionally biased region" description="Low complexity" evidence="1">
    <location>
        <begin position="164"/>
        <end position="175"/>
    </location>
</feature>